<dbReference type="NCBIfam" id="TIGR01509">
    <property type="entry name" value="HAD-SF-IA-v3"/>
    <property type="match status" value="1"/>
</dbReference>
<accession>A0A0C2YWY4</accession>
<dbReference type="InterPro" id="IPR036412">
    <property type="entry name" value="HAD-like_sf"/>
</dbReference>
<comment type="caution">
    <text evidence="1">The sequence shown here is derived from an EMBL/GenBank/DDBJ whole genome shotgun (WGS) entry which is preliminary data.</text>
</comment>
<evidence type="ECO:0000313" key="1">
    <source>
        <dbReference type="EMBL" id="KIL99195.1"/>
    </source>
</evidence>
<dbReference type="InterPro" id="IPR044999">
    <property type="entry name" value="CbbY-like"/>
</dbReference>
<dbReference type="EMBL" id="JXSL01000025">
    <property type="protein sequence ID" value="KIL99195.1"/>
    <property type="molecule type" value="Genomic_DNA"/>
</dbReference>
<dbReference type="Gene3D" id="3.40.50.1000">
    <property type="entry name" value="HAD superfamily/HAD-like"/>
    <property type="match status" value="1"/>
</dbReference>
<dbReference type="SFLD" id="SFLDS00003">
    <property type="entry name" value="Haloacid_Dehalogenase"/>
    <property type="match status" value="1"/>
</dbReference>
<dbReference type="SFLD" id="SFLDG01135">
    <property type="entry name" value="C1.5.6:_HAD__Beta-PGM__Phospha"/>
    <property type="match status" value="1"/>
</dbReference>
<dbReference type="InterPro" id="IPR041492">
    <property type="entry name" value="HAD_2"/>
</dbReference>
<dbReference type="InterPro" id="IPR023198">
    <property type="entry name" value="PGP-like_dom2"/>
</dbReference>
<dbReference type="PANTHER" id="PTHR42896:SF2">
    <property type="entry name" value="CBBY-LIKE PROTEIN"/>
    <property type="match status" value="1"/>
</dbReference>
<keyword evidence="2" id="KW-1185">Reference proteome</keyword>
<dbReference type="NCBIfam" id="TIGR01549">
    <property type="entry name" value="HAD-SF-IA-v1"/>
    <property type="match status" value="1"/>
</dbReference>
<dbReference type="InterPro" id="IPR006439">
    <property type="entry name" value="HAD-SF_hydro_IA"/>
</dbReference>
<name>A0A0C2YWY4_PARME</name>
<dbReference type="PANTHER" id="PTHR42896">
    <property type="entry name" value="XYLULOSE-1,5-BISPHOSPHATE (XUBP) PHOSPHATASE"/>
    <property type="match status" value="1"/>
</dbReference>
<dbReference type="SUPFAM" id="SSF56784">
    <property type="entry name" value="HAD-like"/>
    <property type="match status" value="1"/>
</dbReference>
<protein>
    <submittedName>
        <fullName evidence="1">Uncharacterized protein</fullName>
    </submittedName>
</protein>
<dbReference type="SFLD" id="SFLDG01129">
    <property type="entry name" value="C1.5:_HAD__Beta-PGM__Phosphata"/>
    <property type="match status" value="1"/>
</dbReference>
<organism evidence="1 2">
    <name type="scientific">Paramagnetospirillum magnetotacticum MS-1</name>
    <dbReference type="NCBI Taxonomy" id="272627"/>
    <lineage>
        <taxon>Bacteria</taxon>
        <taxon>Pseudomonadati</taxon>
        <taxon>Pseudomonadota</taxon>
        <taxon>Alphaproteobacteria</taxon>
        <taxon>Rhodospirillales</taxon>
        <taxon>Magnetospirillaceae</taxon>
        <taxon>Paramagnetospirillum</taxon>
    </lineage>
</organism>
<dbReference type="Gene3D" id="1.10.150.240">
    <property type="entry name" value="Putative phosphatase, domain 2"/>
    <property type="match status" value="1"/>
</dbReference>
<dbReference type="Pfam" id="PF13419">
    <property type="entry name" value="HAD_2"/>
    <property type="match status" value="1"/>
</dbReference>
<proteinExistence type="predicted"/>
<dbReference type="GO" id="GO:0016787">
    <property type="term" value="F:hydrolase activity"/>
    <property type="evidence" value="ECO:0007669"/>
    <property type="project" value="InterPro"/>
</dbReference>
<dbReference type="SFLD" id="SFLDF00035">
    <property type="entry name" value="phosphoglycolate_phosphatase"/>
    <property type="match status" value="1"/>
</dbReference>
<evidence type="ECO:0000313" key="2">
    <source>
        <dbReference type="Proteomes" id="UP000031971"/>
    </source>
</evidence>
<dbReference type="InterPro" id="IPR023214">
    <property type="entry name" value="HAD_sf"/>
</dbReference>
<reference evidence="1 2" key="1">
    <citation type="submission" date="2015-01" db="EMBL/GenBank/DDBJ databases">
        <title>Genome Sequence of Magnetospirillum magnetotacticum Strain MS-1.</title>
        <authorList>
            <person name="Marinov G.K."/>
            <person name="Smalley M.D."/>
            <person name="DeSalvo G."/>
        </authorList>
    </citation>
    <scope>NUCLEOTIDE SEQUENCE [LARGE SCALE GENOMIC DNA]</scope>
    <source>
        <strain evidence="1 2">MS-1</strain>
    </source>
</reference>
<dbReference type="PRINTS" id="PR00413">
    <property type="entry name" value="HADHALOGNASE"/>
</dbReference>
<dbReference type="Proteomes" id="UP000031971">
    <property type="component" value="Unassembled WGS sequence"/>
</dbReference>
<dbReference type="AlphaFoldDB" id="A0A0C2YWY4"/>
<gene>
    <name evidence="1" type="ORF">CCC_03413</name>
</gene>
<sequence>MTKVAALIFDVDGTLAETEEAHRYAFNRAFSEAGLSWTWNQPLYRQLLKVSGGKERILAFAPDASPELVAALHNRKNQIYTKMVASGQVSFRPGVESLISSARAQGLKLAIATTAARVNVEALLGARKAFFHTIACAEDVRKKKPDPEVYALVLKRLDLPADMCLVLEDSANGVTAATALGLKVVVTPSLYTKGQDFKAAAAVLPDFGGITLARLIELKG</sequence>
<dbReference type="STRING" id="272627.CCC_03413"/>